<keyword evidence="3 5" id="KW-1133">Transmembrane helix</keyword>
<accession>A0A7W9JJQ1</accession>
<evidence type="ECO:0000313" key="8">
    <source>
        <dbReference type="Proteomes" id="UP000567246"/>
    </source>
</evidence>
<keyword evidence="4 5" id="KW-0472">Membrane</keyword>
<evidence type="ECO:0000256" key="2">
    <source>
        <dbReference type="ARBA" id="ARBA00022692"/>
    </source>
</evidence>
<evidence type="ECO:0000256" key="1">
    <source>
        <dbReference type="ARBA" id="ARBA00004127"/>
    </source>
</evidence>
<proteinExistence type="predicted"/>
<reference evidence="7 8" key="1">
    <citation type="submission" date="2020-08" db="EMBL/GenBank/DDBJ databases">
        <title>Sequencing the genomes of 1000 actinobacteria strains.</title>
        <authorList>
            <person name="Klenk H.-P."/>
        </authorList>
    </citation>
    <scope>NUCLEOTIDE SEQUENCE [LARGE SCALE GENOMIC DNA]</scope>
    <source>
        <strain evidence="7 8">DSM 17945</strain>
    </source>
</reference>
<evidence type="ECO:0000259" key="6">
    <source>
        <dbReference type="Pfam" id="PF02656"/>
    </source>
</evidence>
<evidence type="ECO:0000256" key="5">
    <source>
        <dbReference type="SAM" id="Phobius"/>
    </source>
</evidence>
<evidence type="ECO:0000313" key="7">
    <source>
        <dbReference type="EMBL" id="MBB5848929.1"/>
    </source>
</evidence>
<keyword evidence="2 5" id="KW-0812">Transmembrane</keyword>
<name>A0A7W9JJQ1_9MICC</name>
<dbReference type="InterPro" id="IPR003807">
    <property type="entry name" value="DUF202"/>
</dbReference>
<comment type="caution">
    <text evidence="7">The sequence shown here is derived from an EMBL/GenBank/DDBJ whole genome shotgun (WGS) entry which is preliminary data.</text>
</comment>
<dbReference type="EMBL" id="JACHMW010000001">
    <property type="protein sequence ID" value="MBB5848929.1"/>
    <property type="molecule type" value="Genomic_DNA"/>
</dbReference>
<keyword evidence="8" id="KW-1185">Reference proteome</keyword>
<gene>
    <name evidence="7" type="ORF">HDA33_001493</name>
</gene>
<sequence length="107" mass="11193">MRLHHDPGLQPERTVMSWGRTVLALGVLSLMFLRWWPAVGAWAFGPAVVAAVGGAAVLATQRRRYVAQSRGIAGEWARPALASVAGMVALVVGLAALGITATLLHAA</sequence>
<comment type="subcellular location">
    <subcellularLocation>
        <location evidence="1">Endomembrane system</location>
        <topology evidence="1">Multi-pass membrane protein</topology>
    </subcellularLocation>
</comment>
<dbReference type="AlphaFoldDB" id="A0A7W9JJQ1"/>
<evidence type="ECO:0000256" key="4">
    <source>
        <dbReference type="ARBA" id="ARBA00023136"/>
    </source>
</evidence>
<dbReference type="Pfam" id="PF02656">
    <property type="entry name" value="DUF202"/>
    <property type="match status" value="1"/>
</dbReference>
<dbReference type="GO" id="GO:0012505">
    <property type="term" value="C:endomembrane system"/>
    <property type="evidence" value="ECO:0007669"/>
    <property type="project" value="UniProtKB-SubCell"/>
</dbReference>
<feature type="transmembrane region" description="Helical" evidence="5">
    <location>
        <begin position="42"/>
        <end position="59"/>
    </location>
</feature>
<dbReference type="RefSeq" id="WP_158495142.1">
    <property type="nucleotide sequence ID" value="NZ_BAABAG010000011.1"/>
</dbReference>
<feature type="domain" description="DUF202" evidence="6">
    <location>
        <begin position="6"/>
        <end position="70"/>
    </location>
</feature>
<dbReference type="Proteomes" id="UP000567246">
    <property type="component" value="Unassembled WGS sequence"/>
</dbReference>
<organism evidence="7 8">
    <name type="scientific">Micrococcus endophyticus</name>
    <dbReference type="NCBI Taxonomy" id="455343"/>
    <lineage>
        <taxon>Bacteria</taxon>
        <taxon>Bacillati</taxon>
        <taxon>Actinomycetota</taxon>
        <taxon>Actinomycetes</taxon>
        <taxon>Micrococcales</taxon>
        <taxon>Micrococcaceae</taxon>
        <taxon>Micrococcus</taxon>
    </lineage>
</organism>
<evidence type="ECO:0000256" key="3">
    <source>
        <dbReference type="ARBA" id="ARBA00022989"/>
    </source>
</evidence>
<protein>
    <submittedName>
        <fullName evidence="7">Uncharacterized membrane protein YidH (DUF202 family)</fullName>
    </submittedName>
</protein>
<feature type="transmembrane region" description="Helical" evidence="5">
    <location>
        <begin position="80"/>
        <end position="104"/>
    </location>
</feature>